<feature type="domain" description="PurM-like N-terminal" evidence="3">
    <location>
        <begin position="678"/>
        <end position="788"/>
    </location>
</feature>
<feature type="binding site" evidence="2">
    <location>
        <position position="504"/>
    </location>
    <ligand>
        <name>Mg(2+)</name>
        <dbReference type="ChEBI" id="CHEBI:18420"/>
        <label>2</label>
    </ligand>
</feature>
<feature type="binding site" evidence="2">
    <location>
        <position position="316"/>
    </location>
    <ligand>
        <name>ATP</name>
        <dbReference type="ChEBI" id="CHEBI:30616"/>
    </ligand>
</feature>
<sequence>MPHRIEITLKDEVRDPRGERIKREIAHFLHLDVADVRTIDVYTVDAPLSAEELNQVAAGPFSDPVIQNYSIDKPAAAGFDYLVEVGFRPGVTDNIGRTAGEAIGYLLGRPLAAGEGVYTSVQYLISGKLSQSDAEKIATGLLCNTLIQRYQILDAATFKAQGGVAPFVPKVQVEAKVEVNTINLEVSDEELMRISRDGVLALTLDEMKIIQAHYRDPQVVEKRKSLGLGAAPTDVELEALAQTWSEHCKHKIFSADVTYDDGTGKTEKINSLFKSYIQKTTADVRAAQGDKDYCLSVFKDNAGVIKFNDDWSLVFKVETHNSPSALDPYGGALTGIVGVNRDPFGTGKGAKLIFNTDVFCFADPFYEKELPKRLLHPRRIYEGVVEGVEHGGNKSGIPTVNGSLVFDERFAGKPLVFCGTAGLMPATIKGEASHKKNIIPGDLIVMTGGRIGKDGIHGATFSSEELNENSPVSAVQIGDPITQKRMFDFLIRARDKALYRFITDNGAGGLSSSIGEMSEECGGCQLDLSKAPLKYPGLAPWEILISEAQERMSLAVPPEKIDEFMEMAKRYGVEATVLGTFTDSGIFHMLYGDKTVAYLPLSFMHAGLPPMQIPARWEKPVHEEPKLAPAADYTTDVKALLSSLNICSKESVVRRYDHEVQGGSVVKPFTGVDNDGPSDAAVVRPILDSFEGVVVGHGICPRYSDIDAYDMAANAIDEGLRNYVAVGGSLDLVAGLDNFCWCDPVLSERTPDGPYKMAQLVRANKALYDYCTVFSMPLISGKDSMKNDFYDGTTKISIPPTLLFSVIGKMEDARLAVTMDVKRAGDQVYLLGATANELGASEYLAQKGFVGNNVPKVDAQAALATYRAYGAALKAGLVASCHDLSDGGLAVAAAESAFAGGFGIELDLAQVPFKGDTAEKSDIVLLFSESASRLLVTVRAEKAAEFEKAMAGTAFAKIGAVTEEPTLKVKGVAGGVVVNAPNAELKAAWQEPLKDL</sequence>
<dbReference type="InterPro" id="IPR041609">
    <property type="entry name" value="PurL_linker"/>
</dbReference>
<proteinExistence type="inferred from homology"/>
<keyword evidence="2" id="KW-0067">ATP-binding</keyword>
<dbReference type="CDD" id="cd02203">
    <property type="entry name" value="PurL_repeat1"/>
    <property type="match status" value="1"/>
</dbReference>
<dbReference type="InterPro" id="IPR010074">
    <property type="entry name" value="PRibForGlyAmidine_synth_PurL"/>
</dbReference>
<comment type="similarity">
    <text evidence="2">Belongs to the FGAMS family.</text>
</comment>
<keyword evidence="1 2" id="KW-0963">Cytoplasm</keyword>
<dbReference type="Pfam" id="PF02700">
    <property type="entry name" value="PurS"/>
    <property type="match status" value="1"/>
</dbReference>
<evidence type="ECO:0000256" key="1">
    <source>
        <dbReference type="ARBA" id="ARBA00022490"/>
    </source>
</evidence>
<keyword evidence="2" id="KW-0547">Nucleotide-binding</keyword>
<feature type="domain" description="PurM-like C-terminal" evidence="4">
    <location>
        <begin position="823"/>
        <end position="970"/>
    </location>
</feature>
<evidence type="ECO:0000259" key="5">
    <source>
        <dbReference type="Pfam" id="PF18072"/>
    </source>
</evidence>
<accession>A0ABX8JCS3</accession>
<feature type="active site" evidence="2">
    <location>
        <position position="247"/>
    </location>
</feature>
<dbReference type="Pfam" id="PF18072">
    <property type="entry name" value="FGAR-AT_linker"/>
    <property type="match status" value="1"/>
</dbReference>
<dbReference type="Pfam" id="PF02769">
    <property type="entry name" value="AIRS_C"/>
    <property type="match status" value="2"/>
</dbReference>
<feature type="domain" description="Phosphoribosylformylglycinamidine synthase linker" evidence="5">
    <location>
        <begin position="191"/>
        <end position="251"/>
    </location>
</feature>
<evidence type="ECO:0000313" key="7">
    <source>
        <dbReference type="Proteomes" id="UP000683557"/>
    </source>
</evidence>
<feature type="binding site" evidence="2">
    <location>
        <position position="341"/>
    </location>
    <ligand>
        <name>substrate</name>
    </ligand>
</feature>
<dbReference type="HAMAP" id="MF_00420">
    <property type="entry name" value="PurL_2"/>
    <property type="match status" value="1"/>
</dbReference>
<dbReference type="InterPro" id="IPR010918">
    <property type="entry name" value="PurM-like_C_dom"/>
</dbReference>
<dbReference type="Proteomes" id="UP000683557">
    <property type="component" value="Chromosome"/>
</dbReference>
<comment type="function">
    <text evidence="2">Part of the phosphoribosylformylglycinamidine synthase complex involved in the purines biosynthetic pathway. Catalyzes the ATP-dependent conversion of formylglycinamide ribonucleotide (FGAR) and glutamine to yield formylglycinamidine ribonucleotide (FGAM) and glutamate. The FGAM synthase complex is composed of three subunits. PurQ produces an ammonia molecule by converting glutamine to glutamate. PurL transfers the ammonia molecule to FGAR to form FGAM in an ATP-dependent manner. PurS interacts with PurQ and PurL and is thought to assist in the transfer of the ammonia molecule from PurQ to PurL.</text>
</comment>
<dbReference type="GO" id="GO:0004642">
    <property type="term" value="F:phosphoribosylformylglycinamidine synthase activity"/>
    <property type="evidence" value="ECO:0007669"/>
    <property type="project" value="UniProtKB-EC"/>
</dbReference>
<evidence type="ECO:0000259" key="4">
    <source>
        <dbReference type="Pfam" id="PF02769"/>
    </source>
</evidence>
<name>A0ABX8JCS3_9BACT</name>
<dbReference type="InterPro" id="IPR016188">
    <property type="entry name" value="PurM-like_N"/>
</dbReference>
<keyword evidence="7" id="KW-1185">Reference proteome</keyword>
<feature type="active site" description="Proton acceptor" evidence="2">
    <location>
        <position position="320"/>
    </location>
</feature>
<reference evidence="6 7" key="1">
    <citation type="submission" date="2021-06" db="EMBL/GenBank/DDBJ databases">
        <title>Gemonas diversity in paddy soil.</title>
        <authorList>
            <person name="Liu G."/>
        </authorList>
    </citation>
    <scope>NUCLEOTIDE SEQUENCE [LARGE SCALE GENOMIC DNA]</scope>
    <source>
        <strain evidence="6 7">RG10</strain>
    </source>
</reference>
<dbReference type="InterPro" id="IPR003850">
    <property type="entry name" value="PurS"/>
</dbReference>
<gene>
    <name evidence="2" type="primary">purL</name>
    <name evidence="6" type="ORF">KP004_10615</name>
</gene>
<organism evidence="6 7">
    <name type="scientific">Geomonas oryzisoli</name>
    <dbReference type="NCBI Taxonomy" id="2847992"/>
    <lineage>
        <taxon>Bacteria</taxon>
        <taxon>Pseudomonadati</taxon>
        <taxon>Thermodesulfobacteriota</taxon>
        <taxon>Desulfuromonadia</taxon>
        <taxon>Geobacterales</taxon>
        <taxon>Geobacteraceae</taxon>
        <taxon>Geomonas</taxon>
    </lineage>
</organism>
<comment type="pathway">
    <text evidence="2">Purine metabolism; IMP biosynthesis via de novo pathway; 5-amino-1-(5-phospho-D-ribosyl)imidazole from N(2)-formyl-N(1)-(5-phospho-D-ribosyl)glycinamide: step 1/2.</text>
</comment>
<feature type="domain" description="PurM-like N-terminal" evidence="3">
    <location>
        <begin position="300"/>
        <end position="424"/>
    </location>
</feature>
<evidence type="ECO:0000256" key="2">
    <source>
        <dbReference type="HAMAP-Rule" id="MF_00420"/>
    </source>
</evidence>
<keyword evidence="2" id="KW-0479">Metal-binding</keyword>
<keyword evidence="2" id="KW-0658">Purine biosynthesis</keyword>
<comment type="caution">
    <text evidence="2">Lacks conserved residue(s) required for the propagation of feature annotation.</text>
</comment>
<comment type="catalytic activity">
    <reaction evidence="2">
        <text>N(2)-formyl-N(1)-(5-phospho-beta-D-ribosyl)glycinamide + L-glutamine + ATP + H2O = 2-formamido-N(1)-(5-O-phospho-beta-D-ribosyl)acetamidine + L-glutamate + ADP + phosphate + H(+)</text>
        <dbReference type="Rhea" id="RHEA:17129"/>
        <dbReference type="ChEBI" id="CHEBI:15377"/>
        <dbReference type="ChEBI" id="CHEBI:15378"/>
        <dbReference type="ChEBI" id="CHEBI:29985"/>
        <dbReference type="ChEBI" id="CHEBI:30616"/>
        <dbReference type="ChEBI" id="CHEBI:43474"/>
        <dbReference type="ChEBI" id="CHEBI:58359"/>
        <dbReference type="ChEBI" id="CHEBI:147286"/>
        <dbReference type="ChEBI" id="CHEBI:147287"/>
        <dbReference type="ChEBI" id="CHEBI:456216"/>
        <dbReference type="EC" id="6.3.5.3"/>
    </reaction>
</comment>
<feature type="binding site" evidence="2">
    <location>
        <position position="737"/>
    </location>
    <ligand>
        <name>ATP</name>
        <dbReference type="ChEBI" id="CHEBI:30616"/>
    </ligand>
</feature>
<dbReference type="PANTHER" id="PTHR43555:SF1">
    <property type="entry name" value="PHOSPHORIBOSYLFORMYLGLYCINAMIDINE SYNTHASE SUBUNIT PURL"/>
    <property type="match status" value="1"/>
</dbReference>
<feature type="binding site" evidence="2">
    <location>
        <position position="476"/>
    </location>
    <ligand>
        <name>substrate</name>
    </ligand>
</feature>
<keyword evidence="2" id="KW-0460">Magnesium</keyword>
<comment type="subunit">
    <text evidence="2">Monomer. Part of the FGAM synthase complex composed of 1 PurL, 1 PurQ and 2 PurS subunits.</text>
</comment>
<dbReference type="RefSeq" id="WP_216802303.1">
    <property type="nucleotide sequence ID" value="NZ_CP076723.1"/>
</dbReference>
<dbReference type="Pfam" id="PF00586">
    <property type="entry name" value="AIRS"/>
    <property type="match status" value="2"/>
</dbReference>
<keyword evidence="2 6" id="KW-0436">Ligase</keyword>
<feature type="binding site" evidence="2">
    <location>
        <position position="318"/>
    </location>
    <ligand>
        <name>Mg(2+)</name>
        <dbReference type="ChEBI" id="CHEBI:18420"/>
        <label>1</label>
    </ligand>
</feature>
<dbReference type="PANTHER" id="PTHR43555">
    <property type="entry name" value="PHOSPHORIBOSYLFORMYLGLYCINAMIDINE SYNTHASE SUBUNIT PURL"/>
    <property type="match status" value="1"/>
</dbReference>
<protein>
    <recommendedName>
        <fullName evidence="2">Phosphoribosylformylglycinamidine synthase subunit PurL</fullName>
        <shortName evidence="2">FGAM synthase</shortName>
        <ecNumber evidence="2">6.3.5.3</ecNumber>
    </recommendedName>
    <alternativeName>
        <fullName evidence="2">Formylglycinamide ribonucleotide amidotransferase subunit II</fullName>
        <shortName evidence="2">FGAR amidotransferase II</shortName>
        <shortName evidence="2">FGAR-AT II</shortName>
    </alternativeName>
    <alternativeName>
        <fullName evidence="2">Glutamine amidotransferase PurL</fullName>
    </alternativeName>
    <alternativeName>
        <fullName evidence="2">Phosphoribosylformylglycinamidine synthase subunit II</fullName>
    </alternativeName>
</protein>
<feature type="binding site" evidence="2">
    <location>
        <position position="342"/>
    </location>
    <ligand>
        <name>Mg(2+)</name>
        <dbReference type="ChEBI" id="CHEBI:18420"/>
        <label>2</label>
    </ligand>
</feature>
<feature type="binding site" evidence="2">
    <location>
        <position position="781"/>
    </location>
    <ligand>
        <name>ATP</name>
        <dbReference type="ChEBI" id="CHEBI:30616"/>
    </ligand>
</feature>
<dbReference type="CDD" id="cd02204">
    <property type="entry name" value="PurL_repeat2"/>
    <property type="match status" value="1"/>
</dbReference>
<dbReference type="EC" id="6.3.5.3" evidence="2"/>
<dbReference type="EMBL" id="CP076723">
    <property type="protein sequence ID" value="QWV95593.1"/>
    <property type="molecule type" value="Genomic_DNA"/>
</dbReference>
<feature type="domain" description="PurM-like C-terminal" evidence="4">
    <location>
        <begin position="440"/>
        <end position="585"/>
    </location>
</feature>
<evidence type="ECO:0000313" key="6">
    <source>
        <dbReference type="EMBL" id="QWV95593.1"/>
    </source>
</evidence>
<evidence type="ECO:0000259" key="3">
    <source>
        <dbReference type="Pfam" id="PF00586"/>
    </source>
</evidence>
<comment type="subcellular location">
    <subcellularLocation>
        <location evidence="2">Cytoplasm</location>
    </subcellularLocation>
</comment>
<feature type="binding site" evidence="2">
    <location>
        <position position="784"/>
    </location>
    <ligand>
        <name>substrate</name>
    </ligand>
</feature>